<feature type="domain" description="PARP-type" evidence="6">
    <location>
        <begin position="135"/>
        <end position="156"/>
    </location>
</feature>
<keyword evidence="4" id="KW-0862">Zinc</keyword>
<dbReference type="GO" id="GO:0005634">
    <property type="term" value="C:nucleus"/>
    <property type="evidence" value="ECO:0007669"/>
    <property type="project" value="UniProtKB-SubCell"/>
</dbReference>
<evidence type="ECO:0000256" key="5">
    <source>
        <dbReference type="ARBA" id="ARBA00023242"/>
    </source>
</evidence>
<dbReference type="Proteomes" id="UP001321473">
    <property type="component" value="Unassembled WGS sequence"/>
</dbReference>
<dbReference type="SUPFAM" id="SSF57716">
    <property type="entry name" value="Glucocorticoid receptor-like (DNA-binding domain)"/>
    <property type="match status" value="2"/>
</dbReference>
<sequence length="156" mass="17868">MLTVFDCSLCYAPCLLFFCDKFVLHKKAVLFNKNHVCCIQLLATFLMRCNHSDVTFRFTSTLFTCLVSSSVQSPMFDGKTPNWYHFMCFFAKQRPKSVGDIDKFGTLRYEDQKRIQEKIESKLEAGTTAEDLKDFATEYAKSGKSTCKGCNEKIAK</sequence>
<keyword evidence="2" id="KW-0479">Metal-binding</keyword>
<proteinExistence type="predicted"/>
<feature type="domain" description="PARP-type" evidence="6">
    <location>
        <begin position="67"/>
        <end position="121"/>
    </location>
</feature>
<gene>
    <name evidence="7" type="ORF">V5799_020896</name>
</gene>
<dbReference type="SMART" id="SM01336">
    <property type="entry name" value="zf-PARP"/>
    <property type="match status" value="1"/>
</dbReference>
<evidence type="ECO:0000256" key="4">
    <source>
        <dbReference type="ARBA" id="ARBA00022833"/>
    </source>
</evidence>
<keyword evidence="8" id="KW-1185">Reference proteome</keyword>
<feature type="non-terminal residue" evidence="7">
    <location>
        <position position="156"/>
    </location>
</feature>
<evidence type="ECO:0000256" key="2">
    <source>
        <dbReference type="ARBA" id="ARBA00022723"/>
    </source>
</evidence>
<dbReference type="Gene3D" id="3.30.1740.10">
    <property type="entry name" value="Zinc finger, PARP-type"/>
    <property type="match status" value="2"/>
</dbReference>
<evidence type="ECO:0000256" key="1">
    <source>
        <dbReference type="ARBA" id="ARBA00004123"/>
    </source>
</evidence>
<evidence type="ECO:0000313" key="8">
    <source>
        <dbReference type="Proteomes" id="UP001321473"/>
    </source>
</evidence>
<comment type="caution">
    <text evidence="7">The sequence shown here is derived from an EMBL/GenBank/DDBJ whole genome shotgun (WGS) entry which is preliminary data.</text>
</comment>
<name>A0AAQ4ESN1_AMBAM</name>
<dbReference type="AlphaFoldDB" id="A0AAQ4ESN1"/>
<dbReference type="GO" id="GO:0008270">
    <property type="term" value="F:zinc ion binding"/>
    <property type="evidence" value="ECO:0007669"/>
    <property type="project" value="UniProtKB-KW"/>
</dbReference>
<dbReference type="EMBL" id="JARKHS020011499">
    <property type="protein sequence ID" value="KAK8777766.1"/>
    <property type="molecule type" value="Genomic_DNA"/>
</dbReference>
<dbReference type="GO" id="GO:0003677">
    <property type="term" value="F:DNA binding"/>
    <property type="evidence" value="ECO:0007669"/>
    <property type="project" value="InterPro"/>
</dbReference>
<keyword evidence="5" id="KW-0539">Nucleus</keyword>
<organism evidence="7 8">
    <name type="scientific">Amblyomma americanum</name>
    <name type="common">Lone star tick</name>
    <dbReference type="NCBI Taxonomy" id="6943"/>
    <lineage>
        <taxon>Eukaryota</taxon>
        <taxon>Metazoa</taxon>
        <taxon>Ecdysozoa</taxon>
        <taxon>Arthropoda</taxon>
        <taxon>Chelicerata</taxon>
        <taxon>Arachnida</taxon>
        <taxon>Acari</taxon>
        <taxon>Parasitiformes</taxon>
        <taxon>Ixodida</taxon>
        <taxon>Ixodoidea</taxon>
        <taxon>Ixodidae</taxon>
        <taxon>Amblyomminae</taxon>
        <taxon>Amblyomma</taxon>
    </lineage>
</organism>
<evidence type="ECO:0000256" key="3">
    <source>
        <dbReference type="ARBA" id="ARBA00022771"/>
    </source>
</evidence>
<keyword evidence="3" id="KW-0863">Zinc-finger</keyword>
<evidence type="ECO:0000259" key="6">
    <source>
        <dbReference type="PROSITE" id="PS50064"/>
    </source>
</evidence>
<comment type="subcellular location">
    <subcellularLocation>
        <location evidence="1">Nucleus</location>
    </subcellularLocation>
</comment>
<reference evidence="7 8" key="1">
    <citation type="journal article" date="2023" name="Arcadia Sci">
        <title>De novo assembly of a long-read Amblyomma americanum tick genome.</title>
        <authorList>
            <person name="Chou S."/>
            <person name="Poskanzer K.E."/>
            <person name="Rollins M."/>
            <person name="Thuy-Boun P.S."/>
        </authorList>
    </citation>
    <scope>NUCLEOTIDE SEQUENCE [LARGE SCALE GENOMIC DNA]</scope>
    <source>
        <strain evidence="7">F_SG_1</strain>
        <tissue evidence="7">Salivary glands</tissue>
    </source>
</reference>
<dbReference type="InterPro" id="IPR036957">
    <property type="entry name" value="Znf_PARP_sf"/>
</dbReference>
<evidence type="ECO:0000313" key="7">
    <source>
        <dbReference type="EMBL" id="KAK8777766.1"/>
    </source>
</evidence>
<accession>A0AAQ4ESN1</accession>
<dbReference type="PROSITE" id="PS50064">
    <property type="entry name" value="ZF_PARP_2"/>
    <property type="match status" value="2"/>
</dbReference>
<protein>
    <recommendedName>
        <fullName evidence="6">PARP-type domain-containing protein</fullName>
    </recommendedName>
</protein>
<dbReference type="InterPro" id="IPR001510">
    <property type="entry name" value="Znf_PARP"/>
</dbReference>